<proteinExistence type="predicted"/>
<dbReference type="Proteomes" id="UP000283817">
    <property type="component" value="Unassembled WGS sequence"/>
</dbReference>
<comment type="caution">
    <text evidence="2">The sequence shown here is derived from an EMBL/GenBank/DDBJ whole genome shotgun (WGS) entry which is preliminary data.</text>
</comment>
<accession>A0A444I7H1</accession>
<evidence type="ECO:0000313" key="2">
    <source>
        <dbReference type="EMBL" id="RWX34083.1"/>
    </source>
</evidence>
<sequence length="154" mass="16687">MTKPGAGEMRRASKVTDSLGGDVLSVGPKRPGGESASVHDEVMSQCGKFKLGGCADLADEGSGKCRPNSHAIRARRGVVRGQLAASDPAEGVQQLQRTDLLHHELIDEGRGQHCWSAKNPDERMEIASMIDDDPPWNPLAQPFTRSRAWPRFST</sequence>
<feature type="region of interest" description="Disordered" evidence="1">
    <location>
        <begin position="130"/>
        <end position="154"/>
    </location>
</feature>
<feature type="region of interest" description="Disordered" evidence="1">
    <location>
        <begin position="1"/>
        <end position="39"/>
    </location>
</feature>
<dbReference type="RefSeq" id="WP_128410257.1">
    <property type="nucleotide sequence ID" value="NZ_CP090093.1"/>
</dbReference>
<evidence type="ECO:0000313" key="3">
    <source>
        <dbReference type="Proteomes" id="UP000283817"/>
    </source>
</evidence>
<dbReference type="EMBL" id="SBHX01000018">
    <property type="protein sequence ID" value="RWX34083.1"/>
    <property type="molecule type" value="Genomic_DNA"/>
</dbReference>
<evidence type="ECO:0000256" key="1">
    <source>
        <dbReference type="SAM" id="MobiDB-lite"/>
    </source>
</evidence>
<reference evidence="2 3" key="1">
    <citation type="submission" date="2019-01" db="EMBL/GenBank/DDBJ databases">
        <title>RHIZO-ID as a novel technology for direct rhizobia identification.</title>
        <authorList>
            <person name="De Meyer S.E."/>
        </authorList>
    </citation>
    <scope>NUCLEOTIDE SEQUENCE [LARGE SCALE GENOMIC DNA]</scope>
    <source>
        <strain evidence="2 3">WSM448</strain>
    </source>
</reference>
<dbReference type="AlphaFoldDB" id="A0A444I7H1"/>
<organism evidence="2 3">
    <name type="scientific">Rhizobium leguminosarum</name>
    <dbReference type="NCBI Taxonomy" id="384"/>
    <lineage>
        <taxon>Bacteria</taxon>
        <taxon>Pseudomonadati</taxon>
        <taxon>Pseudomonadota</taxon>
        <taxon>Alphaproteobacteria</taxon>
        <taxon>Hyphomicrobiales</taxon>
        <taxon>Rhizobiaceae</taxon>
        <taxon>Rhizobium/Agrobacterium group</taxon>
        <taxon>Rhizobium</taxon>
    </lineage>
</organism>
<gene>
    <name evidence="2" type="ORF">EHI47_08865</name>
</gene>
<name>A0A444I7H1_RHILE</name>
<protein>
    <submittedName>
        <fullName evidence="2">Uncharacterized protein</fullName>
    </submittedName>
</protein>